<feature type="transmembrane region" description="Helical" evidence="7">
    <location>
        <begin position="65"/>
        <end position="89"/>
    </location>
</feature>
<protein>
    <recommendedName>
        <fullName evidence="7">UPF0056 membrane protein</fullName>
    </recommendedName>
</protein>
<evidence type="ECO:0000256" key="5">
    <source>
        <dbReference type="ARBA" id="ARBA00022989"/>
    </source>
</evidence>
<comment type="subcellular location">
    <subcellularLocation>
        <location evidence="1 7">Cell membrane</location>
        <topology evidence="1 7">Multi-pass membrane protein</topology>
    </subcellularLocation>
</comment>
<evidence type="ECO:0000313" key="9">
    <source>
        <dbReference type="Proteomes" id="UP000514752"/>
    </source>
</evidence>
<keyword evidence="3" id="KW-1003">Cell membrane</keyword>
<reference evidence="8 9" key="1">
    <citation type="submission" date="2020-07" db="EMBL/GenBank/DDBJ databases">
        <title>Genomic diversity of species in the Neisseriaceae family.</title>
        <authorList>
            <person name="Vincent A.T."/>
            <person name="Bernet E."/>
            <person name="Veyrier F.J."/>
        </authorList>
    </citation>
    <scope>NUCLEOTIDE SEQUENCE [LARGE SCALE GENOMIC DNA]</scope>
    <source>
        <strain evidence="8 9">DSM 22244</strain>
    </source>
</reference>
<feature type="transmembrane region" description="Helical" evidence="7">
    <location>
        <begin position="39"/>
        <end position="59"/>
    </location>
</feature>
<evidence type="ECO:0000256" key="6">
    <source>
        <dbReference type="ARBA" id="ARBA00023136"/>
    </source>
</evidence>
<evidence type="ECO:0000256" key="7">
    <source>
        <dbReference type="RuleBase" id="RU362048"/>
    </source>
</evidence>
<gene>
    <name evidence="8" type="ORF">H3L94_07620</name>
</gene>
<dbReference type="KEGG" id="nsg:H3L94_07620"/>
<dbReference type="GO" id="GO:0005886">
    <property type="term" value="C:plasma membrane"/>
    <property type="evidence" value="ECO:0007669"/>
    <property type="project" value="UniProtKB-SubCell"/>
</dbReference>
<feature type="transmembrane region" description="Helical" evidence="7">
    <location>
        <begin position="183"/>
        <end position="204"/>
    </location>
</feature>
<dbReference type="Pfam" id="PF01914">
    <property type="entry name" value="MarC"/>
    <property type="match status" value="1"/>
</dbReference>
<evidence type="ECO:0000256" key="2">
    <source>
        <dbReference type="ARBA" id="ARBA00009784"/>
    </source>
</evidence>
<name>A0A7D7N682_9NEIS</name>
<sequence>MSAEIIKIFLAFLVLINPFAALGYFVSATAQHSRQERRNTARITSLSVFIIICIAALAGDRLLGILGISIGSFRIAGGILVFLIALAMMNGNDNPAKPSADGIAPPETKNAFAVVPLAMPMIIGPGGISTVIIYSSQARNWYETGAILAAGFLITLICYFSLEAATKVSRLLGDTGMKIVNRVMGLLLAALAIEIILAGLKNLFPQLG</sequence>
<feature type="transmembrane region" description="Helical" evidence="7">
    <location>
        <begin position="141"/>
        <end position="162"/>
    </location>
</feature>
<dbReference type="NCBIfam" id="TIGR00427">
    <property type="entry name" value="NAAT family transporter"/>
    <property type="match status" value="1"/>
</dbReference>
<feature type="transmembrane region" description="Helical" evidence="7">
    <location>
        <begin position="110"/>
        <end position="135"/>
    </location>
</feature>
<evidence type="ECO:0000256" key="3">
    <source>
        <dbReference type="ARBA" id="ARBA00022475"/>
    </source>
</evidence>
<dbReference type="AlphaFoldDB" id="A0A7D7N682"/>
<keyword evidence="4 7" id="KW-0812">Transmembrane</keyword>
<keyword evidence="6 7" id="KW-0472">Membrane</keyword>
<comment type="similarity">
    <text evidence="2 7">Belongs to the UPF0056 (MarC) family.</text>
</comment>
<evidence type="ECO:0000256" key="4">
    <source>
        <dbReference type="ARBA" id="ARBA00022692"/>
    </source>
</evidence>
<dbReference type="PANTHER" id="PTHR33508">
    <property type="entry name" value="UPF0056 MEMBRANE PROTEIN YHCE"/>
    <property type="match status" value="1"/>
</dbReference>
<accession>A0A7D7N682</accession>
<keyword evidence="5 7" id="KW-1133">Transmembrane helix</keyword>
<proteinExistence type="inferred from homology"/>
<feature type="transmembrane region" description="Helical" evidence="7">
    <location>
        <begin position="6"/>
        <end position="27"/>
    </location>
</feature>
<organism evidence="8 9">
    <name type="scientific">Neisseria shayeganii</name>
    <dbReference type="NCBI Taxonomy" id="607712"/>
    <lineage>
        <taxon>Bacteria</taxon>
        <taxon>Pseudomonadati</taxon>
        <taxon>Pseudomonadota</taxon>
        <taxon>Betaproteobacteria</taxon>
        <taxon>Neisseriales</taxon>
        <taxon>Neisseriaceae</taxon>
        <taxon>Neisseria</taxon>
    </lineage>
</organism>
<dbReference type="Proteomes" id="UP000514752">
    <property type="component" value="Chromosome"/>
</dbReference>
<dbReference type="EMBL" id="CP059567">
    <property type="protein sequence ID" value="QMT39741.1"/>
    <property type="molecule type" value="Genomic_DNA"/>
</dbReference>
<dbReference type="InterPro" id="IPR002771">
    <property type="entry name" value="Multi_antbiot-R_MarC"/>
</dbReference>
<evidence type="ECO:0000256" key="1">
    <source>
        <dbReference type="ARBA" id="ARBA00004651"/>
    </source>
</evidence>
<dbReference type="RefSeq" id="WP_009118581.1">
    <property type="nucleotide sequence ID" value="NZ_CP059567.1"/>
</dbReference>
<evidence type="ECO:0000313" key="8">
    <source>
        <dbReference type="EMBL" id="QMT39741.1"/>
    </source>
</evidence>
<dbReference type="PANTHER" id="PTHR33508:SF1">
    <property type="entry name" value="UPF0056 MEMBRANE PROTEIN YHCE"/>
    <property type="match status" value="1"/>
</dbReference>